<keyword evidence="3" id="KW-1185">Reference proteome</keyword>
<keyword evidence="1" id="KW-0175">Coiled coil</keyword>
<organism evidence="2 3">
    <name type="scientific">Acidocella aminolytica 101 = DSM 11237</name>
    <dbReference type="NCBI Taxonomy" id="1120923"/>
    <lineage>
        <taxon>Bacteria</taxon>
        <taxon>Pseudomonadati</taxon>
        <taxon>Pseudomonadota</taxon>
        <taxon>Alphaproteobacteria</taxon>
        <taxon>Acetobacterales</taxon>
        <taxon>Acidocellaceae</taxon>
        <taxon>Acidocella</taxon>
    </lineage>
</organism>
<name>A0A0D6PJT9_9PROT</name>
<sequence length="237" mass="26281">MALIRKQKPEATPARQALATALAEYRELLGQIEAQNNAEAAAQRQIETYRNAMYEAQGRLDQAQEDAAEYMLAQATGRAMERPVTAPQARADLEAAKSNMEAAKAAEAELKRQGAHLPQSLQWRKEKLTKAAAAVVADLPEPVRLVERFQQLQREILETGHAIMWLSSVGALDMGRVEVQGEYGKMLEFSAAEKAINALTQTPGQWKVEQTDRGADFERLAIFYDALQRDPDAVFQG</sequence>
<evidence type="ECO:0000256" key="1">
    <source>
        <dbReference type="SAM" id="Coils"/>
    </source>
</evidence>
<feature type="coiled-coil region" evidence="1">
    <location>
        <begin position="15"/>
        <end position="113"/>
    </location>
</feature>
<evidence type="ECO:0000313" key="3">
    <source>
        <dbReference type="Proteomes" id="UP000032668"/>
    </source>
</evidence>
<dbReference type="EMBL" id="BANC01000094">
    <property type="protein sequence ID" value="GAN81468.1"/>
    <property type="molecule type" value="Genomic_DNA"/>
</dbReference>
<dbReference type="Proteomes" id="UP000032668">
    <property type="component" value="Unassembled WGS sequence"/>
</dbReference>
<protein>
    <submittedName>
        <fullName evidence="2">Uncharacterized protein</fullName>
    </submittedName>
</protein>
<reference evidence="2 3" key="1">
    <citation type="submission" date="2012-11" db="EMBL/GenBank/DDBJ databases">
        <title>Whole genome sequence of Acidocella aminolytica 101 = DSM 11237.</title>
        <authorList>
            <person name="Azuma Y."/>
            <person name="Higashiura N."/>
            <person name="Hirakawa H."/>
            <person name="Matsushita K."/>
        </authorList>
    </citation>
    <scope>NUCLEOTIDE SEQUENCE [LARGE SCALE GENOMIC DNA]</scope>
    <source>
        <strain evidence="3">101 / DSM 11237</strain>
    </source>
</reference>
<gene>
    <name evidence="2" type="ORF">Aam_096_027</name>
</gene>
<comment type="caution">
    <text evidence="2">The sequence shown here is derived from an EMBL/GenBank/DDBJ whole genome shotgun (WGS) entry which is preliminary data.</text>
</comment>
<dbReference type="STRING" id="1120923.SAMN02746095_01880"/>
<dbReference type="RefSeq" id="WP_048879854.1">
    <property type="nucleotide sequence ID" value="NZ_BANC01000094.1"/>
</dbReference>
<dbReference type="AlphaFoldDB" id="A0A0D6PJT9"/>
<evidence type="ECO:0000313" key="2">
    <source>
        <dbReference type="EMBL" id="GAN81468.1"/>
    </source>
</evidence>
<proteinExistence type="predicted"/>
<accession>A0A0D6PJT9</accession>